<keyword evidence="1" id="KW-1015">Disulfide bond</keyword>
<dbReference type="CDD" id="cd00112">
    <property type="entry name" value="LDLa"/>
    <property type="match status" value="1"/>
</dbReference>
<organism evidence="2">
    <name type="scientific">marine metagenome</name>
    <dbReference type="NCBI Taxonomy" id="408172"/>
    <lineage>
        <taxon>unclassified sequences</taxon>
        <taxon>metagenomes</taxon>
        <taxon>ecological metagenomes</taxon>
    </lineage>
</organism>
<dbReference type="Pfam" id="PF00057">
    <property type="entry name" value="Ldl_recept_a"/>
    <property type="match status" value="1"/>
</dbReference>
<name>A0A382RBN3_9ZZZZ</name>
<protein>
    <submittedName>
        <fullName evidence="2">Uncharacterized protein</fullName>
    </submittedName>
</protein>
<dbReference type="SMART" id="SM00192">
    <property type="entry name" value="LDLa"/>
    <property type="match status" value="1"/>
</dbReference>
<dbReference type="AlphaFoldDB" id="A0A382RBN3"/>
<dbReference type="InterPro" id="IPR023415">
    <property type="entry name" value="LDLR_class-A_CS"/>
</dbReference>
<dbReference type="SUPFAM" id="SSF57424">
    <property type="entry name" value="LDL receptor-like module"/>
    <property type="match status" value="1"/>
</dbReference>
<accession>A0A382RBN3</accession>
<evidence type="ECO:0000256" key="1">
    <source>
        <dbReference type="ARBA" id="ARBA00023157"/>
    </source>
</evidence>
<sequence>MCWDFTCVASEDECTEQPCDDGYISDCADDDCCPAGWIGDGFADCTDQAYGCDLTCYECDGGDCEESDPGCSTCEDDGEFTCWDGSCAGSEADCPVGGCMDAEACNYNEEAEQDDGSCLYYDCLGECGGDVVEDCAGECGGTAVICWEGSCLASEDDCPEQPCDDGFIPDCSGDGDCCPESWIADGFEDCEDQQYGCDLTCYDNDGGDCDAGDDGGDTGGSETCSDCEFDWTAYGSECCDTAWDEYGINCAALSSNYGWDCTGCACPGDDSGDDGGDGCADGEFDCGPDSGPYGQCIYDSWACDGYADCYDGSDEADCGEVT</sequence>
<evidence type="ECO:0000313" key="2">
    <source>
        <dbReference type="EMBL" id="SVC95134.1"/>
    </source>
</evidence>
<proteinExistence type="predicted"/>
<feature type="non-terminal residue" evidence="2">
    <location>
        <position position="322"/>
    </location>
</feature>
<dbReference type="InterPro" id="IPR036055">
    <property type="entry name" value="LDL_receptor-like_sf"/>
</dbReference>
<dbReference type="InterPro" id="IPR002172">
    <property type="entry name" value="LDrepeatLR_classA_rpt"/>
</dbReference>
<reference evidence="2" key="1">
    <citation type="submission" date="2018-05" db="EMBL/GenBank/DDBJ databases">
        <authorList>
            <person name="Lanie J.A."/>
            <person name="Ng W.-L."/>
            <person name="Kazmierczak K.M."/>
            <person name="Andrzejewski T.M."/>
            <person name="Davidsen T.M."/>
            <person name="Wayne K.J."/>
            <person name="Tettelin H."/>
            <person name="Glass J.I."/>
            <person name="Rusch D."/>
            <person name="Podicherti R."/>
            <person name="Tsui H.-C.T."/>
            <person name="Winkler M.E."/>
        </authorList>
    </citation>
    <scope>NUCLEOTIDE SEQUENCE</scope>
</reference>
<dbReference type="EMBL" id="UINC01120569">
    <property type="protein sequence ID" value="SVC95134.1"/>
    <property type="molecule type" value="Genomic_DNA"/>
</dbReference>
<dbReference type="Gene3D" id="4.10.400.10">
    <property type="entry name" value="Low-density Lipoprotein Receptor"/>
    <property type="match status" value="1"/>
</dbReference>
<dbReference type="PROSITE" id="PS01209">
    <property type="entry name" value="LDLRA_1"/>
    <property type="match status" value="1"/>
</dbReference>
<dbReference type="PROSITE" id="PS50068">
    <property type="entry name" value="LDLRA_2"/>
    <property type="match status" value="1"/>
</dbReference>
<dbReference type="PRINTS" id="PR00261">
    <property type="entry name" value="LDLRECEPTOR"/>
</dbReference>
<gene>
    <name evidence="2" type="ORF">METZ01_LOCUS347988</name>
</gene>